<protein>
    <submittedName>
        <fullName evidence="4">Sensor histidine kinase</fullName>
    </submittedName>
</protein>
<accession>A0A6I4SJ29</accession>
<evidence type="ECO:0000313" key="5">
    <source>
        <dbReference type="Proteomes" id="UP000468943"/>
    </source>
</evidence>
<evidence type="ECO:0000259" key="2">
    <source>
        <dbReference type="Pfam" id="PF02518"/>
    </source>
</evidence>
<dbReference type="PANTHER" id="PTHR34220">
    <property type="entry name" value="SENSOR HISTIDINE KINASE YPDA"/>
    <property type="match status" value="1"/>
</dbReference>
<dbReference type="RefSeq" id="WP_160597017.1">
    <property type="nucleotide sequence ID" value="NZ_WTYS01000001.1"/>
</dbReference>
<reference evidence="4 5" key="1">
    <citation type="submission" date="2019-12" db="EMBL/GenBank/DDBJ databases">
        <title>Genomic-based taxomic classification of the family Erythrobacteraceae.</title>
        <authorList>
            <person name="Xu L."/>
        </authorList>
    </citation>
    <scope>NUCLEOTIDE SEQUENCE [LARGE SCALE GENOMIC DNA]</scope>
    <source>
        <strain evidence="4 5">JCM 17802</strain>
    </source>
</reference>
<dbReference type="InterPro" id="IPR036890">
    <property type="entry name" value="HATPase_C_sf"/>
</dbReference>
<feature type="transmembrane region" description="Helical" evidence="1">
    <location>
        <begin position="13"/>
        <end position="32"/>
    </location>
</feature>
<name>A0A6I4SJ29_9SPHN</name>
<dbReference type="AlphaFoldDB" id="A0A6I4SJ29"/>
<dbReference type="Gene3D" id="3.30.565.10">
    <property type="entry name" value="Histidine kinase-like ATPase, C-terminal domain"/>
    <property type="match status" value="1"/>
</dbReference>
<keyword evidence="1" id="KW-0812">Transmembrane</keyword>
<dbReference type="Proteomes" id="UP000468943">
    <property type="component" value="Unassembled WGS sequence"/>
</dbReference>
<dbReference type="GO" id="GO:0000155">
    <property type="term" value="F:phosphorelay sensor kinase activity"/>
    <property type="evidence" value="ECO:0007669"/>
    <property type="project" value="InterPro"/>
</dbReference>
<feature type="domain" description="Signal transduction histidine kinase internal region" evidence="3">
    <location>
        <begin position="215"/>
        <end position="295"/>
    </location>
</feature>
<dbReference type="SUPFAM" id="SSF55874">
    <property type="entry name" value="ATPase domain of HSP90 chaperone/DNA topoisomerase II/histidine kinase"/>
    <property type="match status" value="1"/>
</dbReference>
<feature type="transmembrane region" description="Helical" evidence="1">
    <location>
        <begin position="53"/>
        <end position="70"/>
    </location>
</feature>
<sequence length="405" mass="45175">MNHELSSPSLARVSLRTVIISMAVLWTLYFVLQTIRGSIVGLEFETDILFRRALVTLAGLAITFCLWTLLRLFDARALWMKIAAAFILALPASVLIAQVNQMVFAPVQGQMAEKMGKERGVGIRRDEAGNIFIEVPTASVGDEAESLVEDTPSQEVLIAKAPVGWERWRMIVDIALGRYFLLLAWASIYFAMLAVAQTKVAERREGEFRRQAKEAELRSLRYQVNPHFLFNSLNSLSALVMTGKTDRAENMIQTLSSFYRHSLADDTTSDVDLADEFALQQHYLEIEQIRFPERLMTEIDLPDALANARVPGMILQPLVENSVKYAVAPLTRPVTIRIAAREEYERLVITVSDDGPGAKDIAEPGFGIGLANVRDRLKARFGNEAAISAGPTDDGFCTEIRLPMR</sequence>
<keyword evidence="5" id="KW-1185">Reference proteome</keyword>
<dbReference type="GO" id="GO:0016020">
    <property type="term" value="C:membrane"/>
    <property type="evidence" value="ECO:0007669"/>
    <property type="project" value="InterPro"/>
</dbReference>
<evidence type="ECO:0000256" key="1">
    <source>
        <dbReference type="SAM" id="Phobius"/>
    </source>
</evidence>
<dbReference type="Pfam" id="PF06580">
    <property type="entry name" value="His_kinase"/>
    <property type="match status" value="1"/>
</dbReference>
<organism evidence="4 5">
    <name type="scientific">Pontixanthobacter gangjinensis</name>
    <dbReference type="NCBI Taxonomy" id="1028742"/>
    <lineage>
        <taxon>Bacteria</taxon>
        <taxon>Pseudomonadati</taxon>
        <taxon>Pseudomonadota</taxon>
        <taxon>Alphaproteobacteria</taxon>
        <taxon>Sphingomonadales</taxon>
        <taxon>Erythrobacteraceae</taxon>
        <taxon>Pontixanthobacter</taxon>
    </lineage>
</organism>
<evidence type="ECO:0000313" key="4">
    <source>
        <dbReference type="EMBL" id="MXO55729.1"/>
    </source>
</evidence>
<dbReference type="PANTHER" id="PTHR34220:SF7">
    <property type="entry name" value="SENSOR HISTIDINE KINASE YPDA"/>
    <property type="match status" value="1"/>
</dbReference>
<dbReference type="OrthoDB" id="2514702at2"/>
<dbReference type="InterPro" id="IPR003594">
    <property type="entry name" value="HATPase_dom"/>
</dbReference>
<dbReference type="EMBL" id="WTYS01000001">
    <property type="protein sequence ID" value="MXO55729.1"/>
    <property type="molecule type" value="Genomic_DNA"/>
</dbReference>
<gene>
    <name evidence="4" type="ORF">GRI36_02415</name>
</gene>
<keyword evidence="4" id="KW-0418">Kinase</keyword>
<dbReference type="InterPro" id="IPR050640">
    <property type="entry name" value="Bact_2-comp_sensor_kinase"/>
</dbReference>
<feature type="transmembrane region" description="Helical" evidence="1">
    <location>
        <begin position="82"/>
        <end position="107"/>
    </location>
</feature>
<keyword evidence="1" id="KW-1133">Transmembrane helix</keyword>
<proteinExistence type="predicted"/>
<dbReference type="InterPro" id="IPR010559">
    <property type="entry name" value="Sig_transdc_His_kin_internal"/>
</dbReference>
<dbReference type="Pfam" id="PF02518">
    <property type="entry name" value="HATPase_c"/>
    <property type="match status" value="1"/>
</dbReference>
<keyword evidence="1" id="KW-0472">Membrane</keyword>
<evidence type="ECO:0000259" key="3">
    <source>
        <dbReference type="Pfam" id="PF06580"/>
    </source>
</evidence>
<keyword evidence="4" id="KW-0808">Transferase</keyword>
<feature type="domain" description="Histidine kinase/HSP90-like ATPase" evidence="2">
    <location>
        <begin position="313"/>
        <end position="404"/>
    </location>
</feature>
<comment type="caution">
    <text evidence="4">The sequence shown here is derived from an EMBL/GenBank/DDBJ whole genome shotgun (WGS) entry which is preliminary data.</text>
</comment>
<feature type="transmembrane region" description="Helical" evidence="1">
    <location>
        <begin position="176"/>
        <end position="196"/>
    </location>
</feature>